<reference evidence="8 9" key="1">
    <citation type="submission" date="2017-10" db="EMBL/GenBank/DDBJ databases">
        <title>Comparative genomics in systemic dimorphic fungi from Ajellomycetaceae.</title>
        <authorList>
            <person name="Munoz J.F."/>
            <person name="Mcewen J.G."/>
            <person name="Clay O.K."/>
            <person name="Cuomo C.A."/>
        </authorList>
    </citation>
    <scope>NUCLEOTIDE SEQUENCE [LARGE SCALE GENOMIC DNA]</scope>
    <source>
        <strain evidence="8 9">UAMH7299</strain>
    </source>
</reference>
<dbReference type="STRING" id="1447883.A0A2B7Y0Z8"/>
<dbReference type="PROSITE" id="PS00463">
    <property type="entry name" value="ZN2_CY6_FUNGAL_1"/>
    <property type="match status" value="1"/>
</dbReference>
<dbReference type="SMART" id="SM00906">
    <property type="entry name" value="Fungal_trans"/>
    <property type="match status" value="1"/>
</dbReference>
<dbReference type="Pfam" id="PF04082">
    <property type="entry name" value="Fungal_trans"/>
    <property type="match status" value="1"/>
</dbReference>
<evidence type="ECO:0000256" key="1">
    <source>
        <dbReference type="ARBA" id="ARBA00022723"/>
    </source>
</evidence>
<keyword evidence="9" id="KW-1185">Reference proteome</keyword>
<dbReference type="EMBL" id="PDNA01000092">
    <property type="protein sequence ID" value="PGH14542.1"/>
    <property type="molecule type" value="Genomic_DNA"/>
</dbReference>
<dbReference type="InterPro" id="IPR036864">
    <property type="entry name" value="Zn2-C6_fun-type_DNA-bd_sf"/>
</dbReference>
<evidence type="ECO:0000256" key="2">
    <source>
        <dbReference type="ARBA" id="ARBA00023015"/>
    </source>
</evidence>
<evidence type="ECO:0000256" key="6">
    <source>
        <dbReference type="SAM" id="MobiDB-lite"/>
    </source>
</evidence>
<dbReference type="GO" id="GO:0003677">
    <property type="term" value="F:DNA binding"/>
    <property type="evidence" value="ECO:0007669"/>
    <property type="project" value="UniProtKB-KW"/>
</dbReference>
<gene>
    <name evidence="8" type="ORF">AJ80_05862</name>
</gene>
<protein>
    <recommendedName>
        <fullName evidence="7">Zn(2)-C6 fungal-type domain-containing protein</fullName>
    </recommendedName>
</protein>
<dbReference type="AlphaFoldDB" id="A0A2B7Y0Z8"/>
<keyword evidence="5" id="KW-0539">Nucleus</keyword>
<dbReference type="InterPro" id="IPR007219">
    <property type="entry name" value="XnlR_reg_dom"/>
</dbReference>
<dbReference type="Pfam" id="PF00172">
    <property type="entry name" value="Zn_clus"/>
    <property type="match status" value="1"/>
</dbReference>
<comment type="caution">
    <text evidence="8">The sequence shown here is derived from an EMBL/GenBank/DDBJ whole genome shotgun (WGS) entry which is preliminary data.</text>
</comment>
<feature type="region of interest" description="Disordered" evidence="6">
    <location>
        <begin position="100"/>
        <end position="125"/>
    </location>
</feature>
<dbReference type="SUPFAM" id="SSF57701">
    <property type="entry name" value="Zn2/Cys6 DNA-binding domain"/>
    <property type="match status" value="1"/>
</dbReference>
<dbReference type="PROSITE" id="PS50048">
    <property type="entry name" value="ZN2_CY6_FUNGAL_2"/>
    <property type="match status" value="1"/>
</dbReference>
<sequence length="577" mass="63444">MAHASSHDGRREFAHAIKPAPLACLTCRRKHLRCDGTMPICGRCQKSRADCQYTPSRRGYKTATRSSQSNASLTSPRGSSSNLSTPIQTAVTFSQPGTIALQGTASPTPVDGRSLTTLGQLPLPPSPLVGSDGQPPYNSSLVPLVDSFFMFFHESHPILPPSHLINRLAPIPPYLEAVLNFVGSHYVYHGASTDSYRELAASALAIDHQPSFFKVQALLIYSVVLHARDERPAALQAFDEAVELALKLGMNRKSFAENHGQDDLVREESMRRTWWALYMLDAMYAAFDQSPFKIDSIVVIDVPLPSEDLSYSTGVFVRGPPTLTEFRDRVFEDEEVEFSSFCYAIEAAHLLRRSLSVSPFEEQQVDQVESIEASINSWFHSLPDLKPHVLRHDGTIDEQLFLAYMLVHCAQIYLHLPRCNLLSTPAASASIACARRGPYLPPTASDAIHATKAIQAANGIANLAALSTAIGKHTPFFICGLVLSAVVQLSACSVRASKSLEPRRDRIALIIGNLKMLSRTWLISRHVMKHIKMVAREVLAIGIRPTEYLGTEDAGPDMTSLVSNEMWLGDIEIDGVT</sequence>
<organism evidence="8 9">
    <name type="scientific">Polytolypa hystricis (strain UAMH7299)</name>
    <dbReference type="NCBI Taxonomy" id="1447883"/>
    <lineage>
        <taxon>Eukaryota</taxon>
        <taxon>Fungi</taxon>
        <taxon>Dikarya</taxon>
        <taxon>Ascomycota</taxon>
        <taxon>Pezizomycotina</taxon>
        <taxon>Eurotiomycetes</taxon>
        <taxon>Eurotiomycetidae</taxon>
        <taxon>Onygenales</taxon>
        <taxon>Onygenales incertae sedis</taxon>
        <taxon>Polytolypa</taxon>
    </lineage>
</organism>
<evidence type="ECO:0000256" key="5">
    <source>
        <dbReference type="ARBA" id="ARBA00023242"/>
    </source>
</evidence>
<proteinExistence type="predicted"/>
<dbReference type="PANTHER" id="PTHR47431">
    <property type="entry name" value="ZN(II)2CYS6 TRANSCRIPTION FACTOR (EUROFUNG)-RELATED"/>
    <property type="match status" value="1"/>
</dbReference>
<keyword evidence="4" id="KW-0804">Transcription</keyword>
<feature type="domain" description="Zn(2)-C6 fungal-type" evidence="7">
    <location>
        <begin position="23"/>
        <end position="53"/>
    </location>
</feature>
<evidence type="ECO:0000313" key="9">
    <source>
        <dbReference type="Proteomes" id="UP000224634"/>
    </source>
</evidence>
<dbReference type="CDD" id="cd00067">
    <property type="entry name" value="GAL4"/>
    <property type="match status" value="1"/>
</dbReference>
<evidence type="ECO:0000256" key="3">
    <source>
        <dbReference type="ARBA" id="ARBA00023125"/>
    </source>
</evidence>
<feature type="compositionally biased region" description="Polar residues" evidence="6">
    <location>
        <begin position="63"/>
        <end position="85"/>
    </location>
</feature>
<dbReference type="GO" id="GO:0000981">
    <property type="term" value="F:DNA-binding transcription factor activity, RNA polymerase II-specific"/>
    <property type="evidence" value="ECO:0007669"/>
    <property type="project" value="InterPro"/>
</dbReference>
<name>A0A2B7Y0Z8_POLH7</name>
<keyword evidence="2" id="KW-0805">Transcription regulation</keyword>
<dbReference type="SMART" id="SM00066">
    <property type="entry name" value="GAL4"/>
    <property type="match status" value="1"/>
</dbReference>
<dbReference type="CDD" id="cd12148">
    <property type="entry name" value="fungal_TF_MHR"/>
    <property type="match status" value="1"/>
</dbReference>
<dbReference type="Proteomes" id="UP000224634">
    <property type="component" value="Unassembled WGS sequence"/>
</dbReference>
<dbReference type="PANTHER" id="PTHR47431:SF3">
    <property type="entry name" value="ZN(II)2CYS6 TRANSCRIPTION FACTOR (EUROFUNG)"/>
    <property type="match status" value="1"/>
</dbReference>
<feature type="region of interest" description="Disordered" evidence="6">
    <location>
        <begin position="56"/>
        <end position="85"/>
    </location>
</feature>
<accession>A0A2B7Y0Z8</accession>
<dbReference type="OrthoDB" id="10067394at2759"/>
<dbReference type="InterPro" id="IPR001138">
    <property type="entry name" value="Zn2Cys6_DnaBD"/>
</dbReference>
<dbReference type="GO" id="GO:0006351">
    <property type="term" value="P:DNA-templated transcription"/>
    <property type="evidence" value="ECO:0007669"/>
    <property type="project" value="InterPro"/>
</dbReference>
<keyword evidence="1" id="KW-0479">Metal-binding</keyword>
<evidence type="ECO:0000256" key="4">
    <source>
        <dbReference type="ARBA" id="ARBA00023163"/>
    </source>
</evidence>
<evidence type="ECO:0000313" key="8">
    <source>
        <dbReference type="EMBL" id="PGH14542.1"/>
    </source>
</evidence>
<dbReference type="GO" id="GO:0008270">
    <property type="term" value="F:zinc ion binding"/>
    <property type="evidence" value="ECO:0007669"/>
    <property type="project" value="InterPro"/>
</dbReference>
<evidence type="ECO:0000259" key="7">
    <source>
        <dbReference type="PROSITE" id="PS50048"/>
    </source>
</evidence>
<dbReference type="Gene3D" id="4.10.240.10">
    <property type="entry name" value="Zn(2)-C6 fungal-type DNA-binding domain"/>
    <property type="match status" value="1"/>
</dbReference>
<keyword evidence="3" id="KW-0238">DNA-binding</keyword>